<dbReference type="AlphaFoldDB" id="A0A3P6T274"/>
<accession>A0A3P6T274</accession>
<reference evidence="4 5" key="1">
    <citation type="submission" date="2018-08" db="EMBL/GenBank/DDBJ databases">
        <authorList>
            <person name="Laetsch R D."/>
            <person name="Stevens L."/>
            <person name="Kumar S."/>
            <person name="Blaxter L. M."/>
        </authorList>
    </citation>
    <scope>NUCLEOTIDE SEQUENCE [LARGE SCALE GENOMIC DNA]</scope>
</reference>
<keyword evidence="2" id="KW-1133">Transmembrane helix</keyword>
<keyword evidence="3" id="KW-0732">Signal</keyword>
<protein>
    <submittedName>
        <fullName evidence="4">Uncharacterized protein</fullName>
    </submittedName>
</protein>
<dbReference type="Proteomes" id="UP000277928">
    <property type="component" value="Unassembled WGS sequence"/>
</dbReference>
<keyword evidence="5" id="KW-1185">Reference proteome</keyword>
<keyword evidence="2" id="KW-0472">Membrane</keyword>
<name>A0A3P6T274_LITSI</name>
<feature type="compositionally biased region" description="Basic and acidic residues" evidence="1">
    <location>
        <begin position="47"/>
        <end position="62"/>
    </location>
</feature>
<dbReference type="OMA" id="QWWIVAV"/>
<proteinExistence type="predicted"/>
<evidence type="ECO:0000256" key="2">
    <source>
        <dbReference type="SAM" id="Phobius"/>
    </source>
</evidence>
<feature type="region of interest" description="Disordered" evidence="1">
    <location>
        <begin position="40"/>
        <end position="71"/>
    </location>
</feature>
<sequence length="425" mass="47769">MKTVVAMVAIIIHVLLDTDHSMRTRYTALAKCVVVSPQQQGNQQADLSEKARNETIDERKANESTTRSTTTTPCYHHCDHGRLRHDQYEDQYKVIATILNAEDKNILANTVDSQKRWRKVVIEAMELQQARRYKQSFSLHRKPIHENDDNQSVNVQIVKTQCSIRTCTEIFVVLYNNRPIPAEIVVSDLSLLSLSRISARLGIPVESITTLLPVGSAKSQWWIVAVVIGVAASIIAVGWLCLFVYYNSCGRPYSVAAEKPIIHTNFLHDKFIQTGESDNGSKYFDVQSQDAKSDKKKSPLKTIYSGSDSLSRMQKAMEDASVKDVAKEAAVGAVPATSATDQYVTTVHTDHQQQFDYPISIITRPRKKDLRIHKLQSSSDILVPSLKEICIEEKLHPHPIPPTISGILEVKSLAEEMYRNPMNCL</sequence>
<evidence type="ECO:0000313" key="5">
    <source>
        <dbReference type="Proteomes" id="UP000277928"/>
    </source>
</evidence>
<evidence type="ECO:0000256" key="1">
    <source>
        <dbReference type="SAM" id="MobiDB-lite"/>
    </source>
</evidence>
<evidence type="ECO:0000256" key="3">
    <source>
        <dbReference type="SAM" id="SignalP"/>
    </source>
</evidence>
<gene>
    <name evidence="4" type="ORF">NLS_LOCUS3355</name>
</gene>
<dbReference type="OrthoDB" id="5872224at2759"/>
<keyword evidence="2" id="KW-0812">Transmembrane</keyword>
<feature type="chain" id="PRO_5018174765" evidence="3">
    <location>
        <begin position="22"/>
        <end position="425"/>
    </location>
</feature>
<dbReference type="EMBL" id="UYRX01000179">
    <property type="protein sequence ID" value="VDK76653.1"/>
    <property type="molecule type" value="Genomic_DNA"/>
</dbReference>
<feature type="transmembrane region" description="Helical" evidence="2">
    <location>
        <begin position="221"/>
        <end position="246"/>
    </location>
</feature>
<evidence type="ECO:0000313" key="4">
    <source>
        <dbReference type="EMBL" id="VDK76653.1"/>
    </source>
</evidence>
<organism evidence="4 5">
    <name type="scientific">Litomosoides sigmodontis</name>
    <name type="common">Filarial nematode worm</name>
    <dbReference type="NCBI Taxonomy" id="42156"/>
    <lineage>
        <taxon>Eukaryota</taxon>
        <taxon>Metazoa</taxon>
        <taxon>Ecdysozoa</taxon>
        <taxon>Nematoda</taxon>
        <taxon>Chromadorea</taxon>
        <taxon>Rhabditida</taxon>
        <taxon>Spirurina</taxon>
        <taxon>Spiruromorpha</taxon>
        <taxon>Filarioidea</taxon>
        <taxon>Onchocercidae</taxon>
        <taxon>Litomosoides</taxon>
    </lineage>
</organism>
<feature type="signal peptide" evidence="3">
    <location>
        <begin position="1"/>
        <end position="21"/>
    </location>
</feature>